<comment type="caution">
    <text evidence="2">The sequence shown here is derived from an EMBL/GenBank/DDBJ whole genome shotgun (WGS) entry which is preliminary data.</text>
</comment>
<gene>
    <name evidence="2" type="ORF">O3G_MSEX013059</name>
</gene>
<proteinExistence type="predicted"/>
<evidence type="ECO:0000256" key="1">
    <source>
        <dbReference type="SAM" id="SignalP"/>
    </source>
</evidence>
<reference evidence="2" key="1">
    <citation type="journal article" date="2016" name="Insect Biochem. Mol. Biol.">
        <title>Multifaceted biological insights from a draft genome sequence of the tobacco hornworm moth, Manduca sexta.</title>
        <authorList>
            <person name="Kanost M.R."/>
            <person name="Arrese E.L."/>
            <person name="Cao X."/>
            <person name="Chen Y.R."/>
            <person name="Chellapilla S."/>
            <person name="Goldsmith M.R."/>
            <person name="Grosse-Wilde E."/>
            <person name="Heckel D.G."/>
            <person name="Herndon N."/>
            <person name="Jiang H."/>
            <person name="Papanicolaou A."/>
            <person name="Qu J."/>
            <person name="Soulages J.L."/>
            <person name="Vogel H."/>
            <person name="Walters J."/>
            <person name="Waterhouse R.M."/>
            <person name="Ahn S.J."/>
            <person name="Almeida F.C."/>
            <person name="An C."/>
            <person name="Aqrawi P."/>
            <person name="Bretschneider A."/>
            <person name="Bryant W.B."/>
            <person name="Bucks S."/>
            <person name="Chao H."/>
            <person name="Chevignon G."/>
            <person name="Christen J.M."/>
            <person name="Clarke D.F."/>
            <person name="Dittmer N.T."/>
            <person name="Ferguson L.C.F."/>
            <person name="Garavelou S."/>
            <person name="Gordon K.H.J."/>
            <person name="Gunaratna R.T."/>
            <person name="Han Y."/>
            <person name="Hauser F."/>
            <person name="He Y."/>
            <person name="Heidel-Fischer H."/>
            <person name="Hirsh A."/>
            <person name="Hu Y."/>
            <person name="Jiang H."/>
            <person name="Kalra D."/>
            <person name="Klinner C."/>
            <person name="Konig C."/>
            <person name="Kovar C."/>
            <person name="Kroll A.R."/>
            <person name="Kuwar S.S."/>
            <person name="Lee S.L."/>
            <person name="Lehman R."/>
            <person name="Li K."/>
            <person name="Li Z."/>
            <person name="Liang H."/>
            <person name="Lovelace S."/>
            <person name="Lu Z."/>
            <person name="Mansfield J.H."/>
            <person name="McCulloch K.J."/>
            <person name="Mathew T."/>
            <person name="Morton B."/>
            <person name="Muzny D.M."/>
            <person name="Neunemann D."/>
            <person name="Ongeri F."/>
            <person name="Pauchet Y."/>
            <person name="Pu L.L."/>
            <person name="Pyrousis I."/>
            <person name="Rao X.J."/>
            <person name="Redding A."/>
            <person name="Roesel C."/>
            <person name="Sanchez-Gracia A."/>
            <person name="Schaack S."/>
            <person name="Shukla A."/>
            <person name="Tetreau G."/>
            <person name="Wang Y."/>
            <person name="Xiong G.H."/>
            <person name="Traut W."/>
            <person name="Walsh T.K."/>
            <person name="Worley K.C."/>
            <person name="Wu D."/>
            <person name="Wu W."/>
            <person name="Wu Y.Q."/>
            <person name="Zhang X."/>
            <person name="Zou Z."/>
            <person name="Zucker H."/>
            <person name="Briscoe A.D."/>
            <person name="Burmester T."/>
            <person name="Clem R.J."/>
            <person name="Feyereisen R."/>
            <person name="Grimmelikhuijzen C.J.P."/>
            <person name="Hamodrakas S.J."/>
            <person name="Hansson B.S."/>
            <person name="Huguet E."/>
            <person name="Jermiin L.S."/>
            <person name="Lan Q."/>
            <person name="Lehman H.K."/>
            <person name="Lorenzen M."/>
            <person name="Merzendorfer H."/>
            <person name="Michalopoulos I."/>
            <person name="Morton D.B."/>
            <person name="Muthukrishnan S."/>
            <person name="Oakeshott J.G."/>
            <person name="Palmer W."/>
            <person name="Park Y."/>
            <person name="Passarelli A.L."/>
            <person name="Rozas J."/>
            <person name="Schwartz L.M."/>
            <person name="Smith W."/>
            <person name="Southgate A."/>
            <person name="Vilcinskas A."/>
            <person name="Vogt R."/>
            <person name="Wang P."/>
            <person name="Werren J."/>
            <person name="Yu X.Q."/>
            <person name="Zhou J.J."/>
            <person name="Brown S.J."/>
            <person name="Scherer S.E."/>
            <person name="Richards S."/>
            <person name="Blissard G.W."/>
        </authorList>
    </citation>
    <scope>NUCLEOTIDE SEQUENCE</scope>
</reference>
<protein>
    <recommendedName>
        <fullName evidence="4">Secreted protein</fullName>
    </recommendedName>
</protein>
<sequence length="87" mass="9743">MLLRASSALVLCPASTVPVCAFSILDVKSRWFEKNEKELLMLTETVTQEIASLYIVVDKTIFLSINKPRVGKCDILISLPTIRAYII</sequence>
<dbReference type="EMBL" id="JH668810">
    <property type="protein sequence ID" value="KAG6462116.1"/>
    <property type="molecule type" value="Genomic_DNA"/>
</dbReference>
<name>A0A921ZR19_MANSE</name>
<evidence type="ECO:0000313" key="3">
    <source>
        <dbReference type="Proteomes" id="UP000791440"/>
    </source>
</evidence>
<feature type="signal peptide" evidence="1">
    <location>
        <begin position="1"/>
        <end position="21"/>
    </location>
</feature>
<dbReference type="AlphaFoldDB" id="A0A921ZR19"/>
<keyword evidence="3" id="KW-1185">Reference proteome</keyword>
<keyword evidence="1" id="KW-0732">Signal</keyword>
<accession>A0A921ZR19</accession>
<evidence type="ECO:0000313" key="2">
    <source>
        <dbReference type="EMBL" id="KAG6462115.1"/>
    </source>
</evidence>
<feature type="chain" id="PRO_5038324546" description="Secreted protein" evidence="1">
    <location>
        <begin position="22"/>
        <end position="87"/>
    </location>
</feature>
<organism evidence="2 3">
    <name type="scientific">Manduca sexta</name>
    <name type="common">Tobacco hawkmoth</name>
    <name type="synonym">Tobacco hornworm</name>
    <dbReference type="NCBI Taxonomy" id="7130"/>
    <lineage>
        <taxon>Eukaryota</taxon>
        <taxon>Metazoa</taxon>
        <taxon>Ecdysozoa</taxon>
        <taxon>Arthropoda</taxon>
        <taxon>Hexapoda</taxon>
        <taxon>Insecta</taxon>
        <taxon>Pterygota</taxon>
        <taxon>Neoptera</taxon>
        <taxon>Endopterygota</taxon>
        <taxon>Lepidoptera</taxon>
        <taxon>Glossata</taxon>
        <taxon>Ditrysia</taxon>
        <taxon>Bombycoidea</taxon>
        <taxon>Sphingidae</taxon>
        <taxon>Sphinginae</taxon>
        <taxon>Sphingini</taxon>
        <taxon>Manduca</taxon>
    </lineage>
</organism>
<reference evidence="2" key="2">
    <citation type="submission" date="2020-12" db="EMBL/GenBank/DDBJ databases">
        <authorList>
            <person name="Kanost M."/>
        </authorList>
    </citation>
    <scope>NUCLEOTIDE SEQUENCE</scope>
</reference>
<dbReference type="Proteomes" id="UP000791440">
    <property type="component" value="Unassembled WGS sequence"/>
</dbReference>
<evidence type="ECO:0008006" key="4">
    <source>
        <dbReference type="Google" id="ProtNLM"/>
    </source>
</evidence>
<dbReference type="EMBL" id="JH668810">
    <property type="protein sequence ID" value="KAG6462115.1"/>
    <property type="molecule type" value="Genomic_DNA"/>
</dbReference>